<dbReference type="Gene3D" id="2.40.37.20">
    <property type="entry name" value="D-serine dehydratase-like domain"/>
    <property type="match status" value="1"/>
</dbReference>
<dbReference type="GO" id="GO:0036088">
    <property type="term" value="P:D-serine catabolic process"/>
    <property type="evidence" value="ECO:0007669"/>
    <property type="project" value="TreeGrafter"/>
</dbReference>
<dbReference type="GO" id="GO:0008721">
    <property type="term" value="F:D-serine ammonia-lyase activity"/>
    <property type="evidence" value="ECO:0007669"/>
    <property type="project" value="TreeGrafter"/>
</dbReference>
<evidence type="ECO:0000256" key="2">
    <source>
        <dbReference type="ARBA" id="ARBA00023239"/>
    </source>
</evidence>
<dbReference type="Gene3D" id="3.20.20.10">
    <property type="entry name" value="Alanine racemase"/>
    <property type="match status" value="1"/>
</dbReference>
<comment type="similarity">
    <text evidence="1">Belongs to the DSD1 family.</text>
</comment>
<dbReference type="OrthoDB" id="9788869at2"/>
<dbReference type="STRING" id="981222.Cabther_B0675"/>
<dbReference type="SMART" id="SM01119">
    <property type="entry name" value="D-ser_dehydrat"/>
    <property type="match status" value="1"/>
</dbReference>
<dbReference type="Proteomes" id="UP000006791">
    <property type="component" value="Chromosome 2"/>
</dbReference>
<dbReference type="PANTHER" id="PTHR28004">
    <property type="entry name" value="ZGC:162816-RELATED"/>
    <property type="match status" value="1"/>
</dbReference>
<name>G2LKR6_CHLTF</name>
<keyword evidence="5" id="KW-1185">Reference proteome</keyword>
<dbReference type="InterPro" id="IPR051466">
    <property type="entry name" value="D-amino_acid_metab_enzyme"/>
</dbReference>
<feature type="domain" description="D-serine dehydratase-like" evidence="3">
    <location>
        <begin position="265"/>
        <end position="367"/>
    </location>
</feature>
<dbReference type="InterPro" id="IPR042208">
    <property type="entry name" value="D-ser_dehydrat-like_sf"/>
</dbReference>
<dbReference type="InterPro" id="IPR029066">
    <property type="entry name" value="PLP-binding_barrel"/>
</dbReference>
<dbReference type="KEGG" id="ctm:Cabther_B0675"/>
<proteinExistence type="inferred from homology"/>
<dbReference type="PANTHER" id="PTHR28004:SF2">
    <property type="entry name" value="D-SERINE DEHYDRATASE"/>
    <property type="match status" value="1"/>
</dbReference>
<dbReference type="SUPFAM" id="SSF51419">
    <property type="entry name" value="PLP-binding barrel"/>
    <property type="match status" value="1"/>
</dbReference>
<evidence type="ECO:0000313" key="4">
    <source>
        <dbReference type="EMBL" id="AEP13673.1"/>
    </source>
</evidence>
<gene>
    <name evidence="4" type="ordered locus">Cabther_B0675</name>
</gene>
<dbReference type="InterPro" id="IPR001608">
    <property type="entry name" value="Ala_racemase_N"/>
</dbReference>
<evidence type="ECO:0000256" key="1">
    <source>
        <dbReference type="ARBA" id="ARBA00005323"/>
    </source>
</evidence>
<sequence length="381" mass="40630">MTTADVTLPDLLTVPTPALLLDRHRLERNLARMSAHVARLGARLRPHVKTHKCPPIARKQVAGQFGGITISTLAEGFAFAEAGFDDLLYAVPVEPGKFGRLCQLARQVRRLAVLTDEPTLPPLLSAAAEAAGVSLDVFVEIDCGDGRTGVSFDHLDRIEHVARAVASARRLTLAGILTHAGQSYAARTTAERRTVAGLERDRMAQVAAALEQRGLAVPCISIGSTPTVVALDEPLPPNFEVRPGNYVFFDAFQAQCGVCAFDDCALTVLTAVVHRSEGKVVVDAGAIALSKDIGAADFFPHNGYGLVGDLAGQPLGLRVAAVSQEHGRIPVADPALLGRLPVGTRLRVVVNHSCLTAAQHTHYWVVDDGTIVARWPIVQGW</sequence>
<accession>G2LKR6</accession>
<dbReference type="AlphaFoldDB" id="G2LKR6"/>
<evidence type="ECO:0000313" key="5">
    <source>
        <dbReference type="Proteomes" id="UP000006791"/>
    </source>
</evidence>
<dbReference type="Pfam" id="PF14031">
    <property type="entry name" value="D-ser_dehydrat"/>
    <property type="match status" value="1"/>
</dbReference>
<dbReference type="Pfam" id="PF01168">
    <property type="entry name" value="Ala_racemase_N"/>
    <property type="match status" value="1"/>
</dbReference>
<organism evidence="4 5">
    <name type="scientific">Chloracidobacterium thermophilum (strain B)</name>
    <dbReference type="NCBI Taxonomy" id="981222"/>
    <lineage>
        <taxon>Bacteria</taxon>
        <taxon>Pseudomonadati</taxon>
        <taxon>Acidobacteriota</taxon>
        <taxon>Terriglobia</taxon>
        <taxon>Terriglobales</taxon>
        <taxon>Acidobacteriaceae</taxon>
        <taxon>Chloracidobacterium</taxon>
    </lineage>
</organism>
<dbReference type="HOGENOM" id="CLU_031639_2_2_0"/>
<dbReference type="RefSeq" id="WP_014101411.1">
    <property type="nucleotide sequence ID" value="NC_016025.1"/>
</dbReference>
<protein>
    <submittedName>
        <fullName evidence="4">Putative amino acid aldolase or racemase</fullName>
    </submittedName>
</protein>
<reference evidence="4 5" key="1">
    <citation type="journal article" date="2012" name="Environ. Microbiol.">
        <title>Complete genome of Candidatus Chloracidobacterium thermophilum, a chlorophyll-based photoheterotroph belonging to the phylum Acidobacteria.</title>
        <authorList>
            <person name="Garcia Costas A.M."/>
            <person name="Liu Z."/>
            <person name="Tomsho L.P."/>
            <person name="Schuster S.C."/>
            <person name="Ward D.M."/>
            <person name="Bryant D.A."/>
        </authorList>
    </citation>
    <scope>NUCLEOTIDE SEQUENCE [LARGE SCALE GENOMIC DNA]</scope>
    <source>
        <strain evidence="4 5">B</strain>
    </source>
</reference>
<evidence type="ECO:0000259" key="3">
    <source>
        <dbReference type="SMART" id="SM01119"/>
    </source>
</evidence>
<dbReference type="EMBL" id="CP002515">
    <property type="protein sequence ID" value="AEP13673.1"/>
    <property type="molecule type" value="Genomic_DNA"/>
</dbReference>
<dbReference type="InterPro" id="IPR026956">
    <property type="entry name" value="D-ser_dehydrat-like_dom"/>
</dbReference>
<keyword evidence="2" id="KW-0456">Lyase</keyword>